<dbReference type="SUPFAM" id="SSF53474">
    <property type="entry name" value="alpha/beta-Hydrolases"/>
    <property type="match status" value="1"/>
</dbReference>
<dbReference type="InterPro" id="IPR022742">
    <property type="entry name" value="Hydrolase_4"/>
</dbReference>
<feature type="domain" description="Serine aminopeptidase S33" evidence="2">
    <location>
        <begin position="89"/>
        <end position="180"/>
    </location>
</feature>
<name>A0A2A5SR64_LACLC</name>
<keyword evidence="3" id="KW-0378">Hydrolase</keyword>
<dbReference type="Pfam" id="PF12146">
    <property type="entry name" value="Hydrolase_4"/>
    <property type="match status" value="1"/>
</dbReference>
<dbReference type="EMBL" id="JXKC01000011">
    <property type="protein sequence ID" value="PCS16993.1"/>
    <property type="molecule type" value="Genomic_DNA"/>
</dbReference>
<evidence type="ECO:0000313" key="4">
    <source>
        <dbReference type="Proteomes" id="UP000218711"/>
    </source>
</evidence>
<evidence type="ECO:0000313" key="3">
    <source>
        <dbReference type="EMBL" id="PCS16993.1"/>
    </source>
</evidence>
<evidence type="ECO:0000256" key="1">
    <source>
        <dbReference type="SAM" id="Phobius"/>
    </source>
</evidence>
<keyword evidence="1" id="KW-1133">Transmembrane helix</keyword>
<organism evidence="3 4">
    <name type="scientific">Lactococcus cremoris subsp. tructae</name>
    <dbReference type="NCBI Taxonomy" id="542833"/>
    <lineage>
        <taxon>Bacteria</taxon>
        <taxon>Bacillati</taxon>
        <taxon>Bacillota</taxon>
        <taxon>Bacilli</taxon>
        <taxon>Lactobacillales</taxon>
        <taxon>Streptococcaceae</taxon>
        <taxon>Lactococcus</taxon>
    </lineage>
</organism>
<accession>A0A2A5SR64</accession>
<evidence type="ECO:0000259" key="2">
    <source>
        <dbReference type="Pfam" id="PF12146"/>
    </source>
</evidence>
<keyword evidence="1" id="KW-0472">Membrane</keyword>
<keyword evidence="1" id="KW-0812">Transmembrane</keyword>
<sequence length="314" mass="35621">MKFMKKSLRKRIWTILIAIISVLLILNLGATLYFYQIACVRNNQPIGQVKTSSPNYSLVQKFNKLPKSTETLTNNDLKLDAWYVPAEQKTNNTVIVVHGFRQDKSAMRQYGQLFHELGYNVLMPDNRGAGNSQGNFITFGYHDKFDVIAWAKYLTDKNPESHISLYGLSMGASTVMMASSEKSLPSSVKNIIEDCGYTNAWDEIVYQAKESYNIPAFPLVYSVSLESKIRQGWFFQEASATKALAKDKLPILLIHGSKDTYVPTSMVYENYKSVKPGTPKEMLVVKNAAHARSFETNPTLYRQTISKFMKTYNP</sequence>
<dbReference type="Proteomes" id="UP000218711">
    <property type="component" value="Unassembled WGS sequence"/>
</dbReference>
<proteinExistence type="predicted"/>
<reference evidence="3 4" key="1">
    <citation type="submission" date="2014-12" db="EMBL/GenBank/DDBJ databases">
        <title>Draft genome sequences of 10 type strains of Lactococcus.</title>
        <authorList>
            <person name="Sun Z."/>
            <person name="Zhong Z."/>
            <person name="Liu W."/>
            <person name="Zhang W."/>
            <person name="Zhang H."/>
        </authorList>
    </citation>
    <scope>NUCLEOTIDE SEQUENCE [LARGE SCALE GENOMIC DNA]</scope>
    <source>
        <strain evidence="3 4">DSM 21502</strain>
    </source>
</reference>
<protein>
    <submittedName>
        <fullName evidence="3">Hydrolase</fullName>
    </submittedName>
</protein>
<dbReference type="GO" id="GO:0016787">
    <property type="term" value="F:hydrolase activity"/>
    <property type="evidence" value="ECO:0007669"/>
    <property type="project" value="UniProtKB-KW"/>
</dbReference>
<dbReference type="PANTHER" id="PTHR43358">
    <property type="entry name" value="ALPHA/BETA-HYDROLASE"/>
    <property type="match status" value="1"/>
</dbReference>
<dbReference type="PANTHER" id="PTHR43358:SF4">
    <property type="entry name" value="ALPHA_BETA HYDROLASE FOLD-1 DOMAIN-CONTAINING PROTEIN"/>
    <property type="match status" value="1"/>
</dbReference>
<dbReference type="AlphaFoldDB" id="A0A2A5SR64"/>
<dbReference type="InterPro" id="IPR029058">
    <property type="entry name" value="AB_hydrolase_fold"/>
</dbReference>
<dbReference type="Gene3D" id="3.40.50.1820">
    <property type="entry name" value="alpha/beta hydrolase"/>
    <property type="match status" value="1"/>
</dbReference>
<dbReference type="InterPro" id="IPR052920">
    <property type="entry name" value="DNA-binding_regulatory"/>
</dbReference>
<feature type="transmembrane region" description="Helical" evidence="1">
    <location>
        <begin position="12"/>
        <end position="35"/>
    </location>
</feature>
<gene>
    <name evidence="3" type="ORF">RU92_GL000858</name>
</gene>
<comment type="caution">
    <text evidence="3">The sequence shown here is derived from an EMBL/GenBank/DDBJ whole genome shotgun (WGS) entry which is preliminary data.</text>
</comment>